<evidence type="ECO:0008006" key="3">
    <source>
        <dbReference type="Google" id="ProtNLM"/>
    </source>
</evidence>
<sequence length="106" mass="11557">MGEYKPILSIVEKAAQDAMRKTGRKLLKRSNELAPEDDGDLIKSGKVVVDDLSVTVRYTAPHAVFQHEHLDWTHEGGGTAKFLERASDEIDIADAVAEAVREALGG</sequence>
<name>A0ABU1HRV6_9MICO</name>
<comment type="caution">
    <text evidence="1">The sequence shown here is derived from an EMBL/GenBank/DDBJ whole genome shotgun (WGS) entry which is preliminary data.</text>
</comment>
<proteinExistence type="predicted"/>
<protein>
    <recommendedName>
        <fullName evidence="3">HK97 gp10 family phage protein</fullName>
    </recommendedName>
</protein>
<accession>A0ABU1HRV6</accession>
<reference evidence="1 2" key="1">
    <citation type="submission" date="2023-08" db="EMBL/GenBank/DDBJ databases">
        <title>Functional and genomic diversity of the sorghum phyllosphere microbiome.</title>
        <authorList>
            <person name="Shade A."/>
        </authorList>
    </citation>
    <scope>NUCLEOTIDE SEQUENCE [LARGE SCALE GENOMIC DNA]</scope>
    <source>
        <strain evidence="1 2">SORGH_AS_0445</strain>
    </source>
</reference>
<keyword evidence="2" id="KW-1185">Reference proteome</keyword>
<dbReference type="RefSeq" id="WP_309689692.1">
    <property type="nucleotide sequence ID" value="NZ_JAVIZQ010000001.1"/>
</dbReference>
<evidence type="ECO:0000313" key="2">
    <source>
        <dbReference type="Proteomes" id="UP001249291"/>
    </source>
</evidence>
<evidence type="ECO:0000313" key="1">
    <source>
        <dbReference type="EMBL" id="MDR6142039.1"/>
    </source>
</evidence>
<dbReference type="EMBL" id="JAVIZQ010000001">
    <property type="protein sequence ID" value="MDR6142039.1"/>
    <property type="molecule type" value="Genomic_DNA"/>
</dbReference>
<gene>
    <name evidence="1" type="ORF">QE375_001593</name>
</gene>
<organism evidence="1 2">
    <name type="scientific">Microbacterium foliorum</name>
    <dbReference type="NCBI Taxonomy" id="104336"/>
    <lineage>
        <taxon>Bacteria</taxon>
        <taxon>Bacillati</taxon>
        <taxon>Actinomycetota</taxon>
        <taxon>Actinomycetes</taxon>
        <taxon>Micrococcales</taxon>
        <taxon>Microbacteriaceae</taxon>
        <taxon>Microbacterium</taxon>
    </lineage>
</organism>
<dbReference type="Proteomes" id="UP001249291">
    <property type="component" value="Unassembled WGS sequence"/>
</dbReference>